<dbReference type="GO" id="GO:0008270">
    <property type="term" value="F:zinc ion binding"/>
    <property type="evidence" value="ECO:0007669"/>
    <property type="project" value="UniProtKB-UniRule"/>
</dbReference>
<feature type="binding site" evidence="8">
    <location>
        <position position="420"/>
    </location>
    <ligand>
        <name>Zn(2+)</name>
        <dbReference type="ChEBI" id="CHEBI:29105"/>
    </ligand>
</feature>
<keyword evidence="3 8" id="KW-0237">DNA synthesis</keyword>
<evidence type="ECO:0000256" key="3">
    <source>
        <dbReference type="ARBA" id="ARBA00022634"/>
    </source>
</evidence>
<name>A0A2M8EK06_UNCKA</name>
<keyword evidence="6 8" id="KW-0418">Kinase</keyword>
<organism evidence="11 12">
    <name type="scientific">candidate division WWE3 bacterium CG_4_9_14_0_2_um_filter_48_10</name>
    <dbReference type="NCBI Taxonomy" id="1975078"/>
    <lineage>
        <taxon>Bacteria</taxon>
        <taxon>Katanobacteria</taxon>
    </lineage>
</organism>
<dbReference type="Proteomes" id="UP000228781">
    <property type="component" value="Unassembled WGS sequence"/>
</dbReference>
<dbReference type="GO" id="GO:0005829">
    <property type="term" value="C:cytosol"/>
    <property type="evidence" value="ECO:0007669"/>
    <property type="project" value="TreeGrafter"/>
</dbReference>
<comment type="similarity">
    <text evidence="1 8 9">Belongs to the thymidine kinase family.</text>
</comment>
<keyword evidence="7 8" id="KW-0067">ATP-binding</keyword>
<evidence type="ECO:0000259" key="10">
    <source>
        <dbReference type="Pfam" id="PF00303"/>
    </source>
</evidence>
<evidence type="ECO:0000256" key="5">
    <source>
        <dbReference type="ARBA" id="ARBA00022741"/>
    </source>
</evidence>
<evidence type="ECO:0000256" key="8">
    <source>
        <dbReference type="HAMAP-Rule" id="MF_00124"/>
    </source>
</evidence>
<dbReference type="PANTHER" id="PTHR11441:SF0">
    <property type="entry name" value="THYMIDINE KINASE, CYTOSOLIC"/>
    <property type="match status" value="1"/>
</dbReference>
<dbReference type="InterPro" id="IPR036926">
    <property type="entry name" value="Thymidate_synth/dCMP_Mease_sf"/>
</dbReference>
<dbReference type="EMBL" id="PFSK01000011">
    <property type="protein sequence ID" value="PJC23064.1"/>
    <property type="molecule type" value="Genomic_DNA"/>
</dbReference>
<dbReference type="GO" id="GO:0004797">
    <property type="term" value="F:thymidine kinase activity"/>
    <property type="evidence" value="ECO:0007669"/>
    <property type="project" value="UniProtKB-UniRule"/>
</dbReference>
<comment type="subunit">
    <text evidence="8">Homotetramer.</text>
</comment>
<dbReference type="InterPro" id="IPR027417">
    <property type="entry name" value="P-loop_NTPase"/>
</dbReference>
<evidence type="ECO:0000256" key="2">
    <source>
        <dbReference type="ARBA" id="ARBA00012118"/>
    </source>
</evidence>
<evidence type="ECO:0000313" key="12">
    <source>
        <dbReference type="Proteomes" id="UP000228781"/>
    </source>
</evidence>
<comment type="catalytic activity">
    <reaction evidence="8">
        <text>thymidine + ATP = dTMP + ADP + H(+)</text>
        <dbReference type="Rhea" id="RHEA:19129"/>
        <dbReference type="ChEBI" id="CHEBI:15378"/>
        <dbReference type="ChEBI" id="CHEBI:17748"/>
        <dbReference type="ChEBI" id="CHEBI:30616"/>
        <dbReference type="ChEBI" id="CHEBI:63528"/>
        <dbReference type="ChEBI" id="CHEBI:456216"/>
        <dbReference type="EC" id="2.7.1.21"/>
    </reaction>
</comment>
<dbReference type="Gene3D" id="3.30.60.20">
    <property type="match status" value="1"/>
</dbReference>
<dbReference type="Gene3D" id="3.30.572.10">
    <property type="entry name" value="Thymidylate synthase/dCMP hydroxymethylase domain"/>
    <property type="match status" value="1"/>
</dbReference>
<feature type="binding site" evidence="8">
    <location>
        <position position="381"/>
    </location>
    <ligand>
        <name>Zn(2+)</name>
        <dbReference type="ChEBI" id="CHEBI:29105"/>
    </ligand>
</feature>
<dbReference type="GO" id="GO:0071897">
    <property type="term" value="P:DNA biosynthetic process"/>
    <property type="evidence" value="ECO:0007669"/>
    <property type="project" value="UniProtKB-KW"/>
</dbReference>
<feature type="binding site" evidence="8">
    <location>
        <begin position="246"/>
        <end position="253"/>
    </location>
    <ligand>
        <name>ATP</name>
        <dbReference type="ChEBI" id="CHEBI:30616"/>
    </ligand>
</feature>
<keyword evidence="8" id="KW-0479">Metal-binding</keyword>
<feature type="domain" description="Thymidylate synthase/dCMP hydroxymethylase" evidence="10">
    <location>
        <begin position="101"/>
        <end position="209"/>
    </location>
</feature>
<keyword evidence="4 8" id="KW-0808">Transferase</keyword>
<keyword evidence="8" id="KW-0862">Zinc</keyword>
<evidence type="ECO:0000256" key="4">
    <source>
        <dbReference type="ARBA" id="ARBA00022679"/>
    </source>
</evidence>
<comment type="caution">
    <text evidence="11">The sequence shown here is derived from an EMBL/GenBank/DDBJ whole genome shotgun (WGS) entry which is preliminary data.</text>
</comment>
<dbReference type="SUPFAM" id="SSF57716">
    <property type="entry name" value="Glucocorticoid receptor-like (DNA-binding domain)"/>
    <property type="match status" value="1"/>
</dbReference>
<protein>
    <recommendedName>
        <fullName evidence="2 8">Thymidine kinase</fullName>
        <ecNumber evidence="2 8">2.7.1.21</ecNumber>
    </recommendedName>
</protein>
<evidence type="ECO:0000256" key="1">
    <source>
        <dbReference type="ARBA" id="ARBA00007587"/>
    </source>
</evidence>
<sequence>MGSRVCRVSAHSISDAWFQVVRAALEVGSDYPITRGSFVGHQRRELESLVLAIEAPGTRPFSPVLPRGMPPVADDESIRRHFEQYWLSPDKAENEEYTHGERIHPQLPPLIKMLRETPGTNQACIEVGRPEDIDLKNSPCLRLIDYKLRSGILSAHAYFRSWDIWAGLPFDLGGLQLLNEFISSEVGCQPGPLFVYSKGAHLYDYQWKMALQYAGYSLKDGSGSPRSLRRWGMGRRRRRGLLVFTGGMFSGKSDRLILKLENRTTVGGQKAQAFYPARDTRTHEGTITSNSGRAFPAKKVNNACEIQELVEEDTDLVAIDEAQFFDSDSGLVEVCQELMKDREVIVAGLDMDFRGGPFGLMPQILAIATEVVKLRALCVICGEDAEYSQRMVDGRPARRDDPIILVGGEEEGYEARCSDCFVRPS</sequence>
<accession>A0A2M8EK06</accession>
<gene>
    <name evidence="8" type="primary">tdk</name>
    <name evidence="11" type="ORF">CO059_00765</name>
</gene>
<dbReference type="Gene3D" id="3.40.50.300">
    <property type="entry name" value="P-loop containing nucleotide triphosphate hydrolases"/>
    <property type="match status" value="1"/>
</dbReference>
<proteinExistence type="inferred from homology"/>
<dbReference type="HAMAP" id="MF_00124">
    <property type="entry name" value="Thymidine_kinase"/>
    <property type="match status" value="1"/>
</dbReference>
<evidence type="ECO:0000313" key="11">
    <source>
        <dbReference type="EMBL" id="PJC23064.1"/>
    </source>
</evidence>
<dbReference type="Pfam" id="PF00265">
    <property type="entry name" value="TK"/>
    <property type="match status" value="1"/>
</dbReference>
<feature type="binding site" evidence="8">
    <location>
        <position position="417"/>
    </location>
    <ligand>
        <name>Zn(2+)</name>
        <dbReference type="ChEBI" id="CHEBI:29105"/>
    </ligand>
</feature>
<dbReference type="InterPro" id="IPR023451">
    <property type="entry name" value="Thymidate_synth/dCMP_Mease_dom"/>
</dbReference>
<dbReference type="PANTHER" id="PTHR11441">
    <property type="entry name" value="THYMIDINE KINASE"/>
    <property type="match status" value="1"/>
</dbReference>
<evidence type="ECO:0000256" key="9">
    <source>
        <dbReference type="RuleBase" id="RU004165"/>
    </source>
</evidence>
<dbReference type="SUPFAM" id="SSF55831">
    <property type="entry name" value="Thymidylate synthase/dCMP hydroxymethylase"/>
    <property type="match status" value="1"/>
</dbReference>
<evidence type="ECO:0000256" key="6">
    <source>
        <dbReference type="ARBA" id="ARBA00022777"/>
    </source>
</evidence>
<feature type="active site" description="Proton acceptor" evidence="8">
    <location>
        <position position="321"/>
    </location>
</feature>
<dbReference type="NCBIfam" id="NF003296">
    <property type="entry name" value="PRK04296.1-1"/>
    <property type="match status" value="1"/>
</dbReference>
<feature type="binding site" evidence="8">
    <location>
        <position position="378"/>
    </location>
    <ligand>
        <name>Zn(2+)</name>
        <dbReference type="ChEBI" id="CHEBI:29105"/>
    </ligand>
</feature>
<keyword evidence="5 8" id="KW-0547">Nucleotide-binding</keyword>
<feature type="binding site" evidence="8">
    <location>
        <begin position="320"/>
        <end position="323"/>
    </location>
    <ligand>
        <name>ATP</name>
        <dbReference type="ChEBI" id="CHEBI:30616"/>
    </ligand>
</feature>
<dbReference type="EC" id="2.7.1.21" evidence="2 8"/>
<dbReference type="AlphaFoldDB" id="A0A2M8EK06"/>
<dbReference type="InterPro" id="IPR001267">
    <property type="entry name" value="Thymidine_kinase"/>
</dbReference>
<dbReference type="SUPFAM" id="SSF52540">
    <property type="entry name" value="P-loop containing nucleoside triphosphate hydrolases"/>
    <property type="match status" value="1"/>
</dbReference>
<comment type="subcellular location">
    <subcellularLocation>
        <location evidence="8">Cytoplasm</location>
    </subcellularLocation>
</comment>
<dbReference type="GO" id="GO:0046104">
    <property type="term" value="P:thymidine metabolic process"/>
    <property type="evidence" value="ECO:0007669"/>
    <property type="project" value="TreeGrafter"/>
</dbReference>
<dbReference type="Pfam" id="PF00303">
    <property type="entry name" value="Thymidylat_synt"/>
    <property type="match status" value="1"/>
</dbReference>
<keyword evidence="8" id="KW-0963">Cytoplasm</keyword>
<reference evidence="12" key="1">
    <citation type="submission" date="2017-09" db="EMBL/GenBank/DDBJ databases">
        <title>Depth-based differentiation of microbial function through sediment-hosted aquifers and enrichment of novel symbionts in the deep terrestrial subsurface.</title>
        <authorList>
            <person name="Probst A.J."/>
            <person name="Ladd B."/>
            <person name="Jarett J.K."/>
            <person name="Geller-Mcgrath D.E."/>
            <person name="Sieber C.M.K."/>
            <person name="Emerson J.B."/>
            <person name="Anantharaman K."/>
            <person name="Thomas B.C."/>
            <person name="Malmstrom R."/>
            <person name="Stieglmeier M."/>
            <person name="Klingl A."/>
            <person name="Woyke T."/>
            <person name="Ryan C.M."/>
            <person name="Banfield J.F."/>
        </authorList>
    </citation>
    <scope>NUCLEOTIDE SEQUENCE [LARGE SCALE GENOMIC DNA]</scope>
</reference>
<dbReference type="GO" id="GO:0005524">
    <property type="term" value="F:ATP binding"/>
    <property type="evidence" value="ECO:0007669"/>
    <property type="project" value="UniProtKB-UniRule"/>
</dbReference>
<evidence type="ECO:0000256" key="7">
    <source>
        <dbReference type="ARBA" id="ARBA00022840"/>
    </source>
</evidence>